<name>A0A9Q8WAW3_9PEZI</name>
<reference evidence="1" key="1">
    <citation type="journal article" date="2021" name="Mol. Plant Microbe Interact.">
        <title>Complete Genome Sequence of the Plant-Pathogenic Fungus Colletotrichum lupini.</title>
        <authorList>
            <person name="Baroncelli R."/>
            <person name="Pensec F."/>
            <person name="Da Lio D."/>
            <person name="Boufleur T."/>
            <person name="Vicente I."/>
            <person name="Sarrocco S."/>
            <person name="Picot A."/>
            <person name="Baraldi E."/>
            <person name="Sukno S."/>
            <person name="Thon M."/>
            <person name="Le Floch G."/>
        </authorList>
    </citation>
    <scope>NUCLEOTIDE SEQUENCE</scope>
    <source>
        <strain evidence="1">IMI 504893</strain>
    </source>
</reference>
<dbReference type="AlphaFoldDB" id="A0A9Q8WAW3"/>
<evidence type="ECO:0000313" key="1">
    <source>
        <dbReference type="EMBL" id="UQC77048.1"/>
    </source>
</evidence>
<sequence>MCLGVLHAISYMCYTPGPSDVFTRGEMSKRNKALGVSCGLERGVYGEQASLWDESFLTRRGPKLAADPVIALRSPSHENDRLWTGLSQSYTFTAIFTPTDAVQCQTLELIRDVDTDADATVLLRANDSITQPTLVFTANKTALKAVTSKSLGLYPASADSARDLSFDTAWKARQMESYNNNVNVLSRLERTT</sequence>
<dbReference type="KEGG" id="clup:CLUP02_02514"/>
<accession>A0A9Q8WAW3</accession>
<dbReference type="GeneID" id="73336556"/>
<keyword evidence="2" id="KW-1185">Reference proteome</keyword>
<gene>
    <name evidence="1" type="ORF">CLUP02_02514</name>
</gene>
<evidence type="ECO:0000313" key="2">
    <source>
        <dbReference type="Proteomes" id="UP000830671"/>
    </source>
</evidence>
<dbReference type="Proteomes" id="UP000830671">
    <property type="component" value="Chromosome 2"/>
</dbReference>
<dbReference type="EMBL" id="CP019474">
    <property type="protein sequence ID" value="UQC77048.1"/>
    <property type="molecule type" value="Genomic_DNA"/>
</dbReference>
<proteinExistence type="predicted"/>
<protein>
    <submittedName>
        <fullName evidence="1">Uncharacterized protein</fullName>
    </submittedName>
</protein>
<organism evidence="1 2">
    <name type="scientific">Colletotrichum lupini</name>
    <dbReference type="NCBI Taxonomy" id="145971"/>
    <lineage>
        <taxon>Eukaryota</taxon>
        <taxon>Fungi</taxon>
        <taxon>Dikarya</taxon>
        <taxon>Ascomycota</taxon>
        <taxon>Pezizomycotina</taxon>
        <taxon>Sordariomycetes</taxon>
        <taxon>Hypocreomycetidae</taxon>
        <taxon>Glomerellales</taxon>
        <taxon>Glomerellaceae</taxon>
        <taxon>Colletotrichum</taxon>
        <taxon>Colletotrichum acutatum species complex</taxon>
    </lineage>
</organism>
<dbReference type="RefSeq" id="XP_049138689.1">
    <property type="nucleotide sequence ID" value="XM_049281546.1"/>
</dbReference>